<dbReference type="Pfam" id="PF24035">
    <property type="entry name" value="DUF7344"/>
    <property type="match status" value="1"/>
</dbReference>
<dbReference type="InterPro" id="IPR055768">
    <property type="entry name" value="DUF7344"/>
</dbReference>
<dbReference type="Gene3D" id="1.10.10.10">
    <property type="entry name" value="Winged helix-like DNA-binding domain superfamily/Winged helix DNA-binding domain"/>
    <property type="match status" value="1"/>
</dbReference>
<gene>
    <name evidence="2" type="ORF">GQS65_15195</name>
</gene>
<dbReference type="AlphaFoldDB" id="A0A6B0GM62"/>
<dbReference type="Proteomes" id="UP000451471">
    <property type="component" value="Unassembled WGS sequence"/>
</dbReference>
<name>A0A6B0GM62_9EURY</name>
<reference evidence="2 3" key="1">
    <citation type="submission" date="2019-12" db="EMBL/GenBank/DDBJ databases">
        <title>Halocatena pleomorpha gen. nov. sp. nov., an extremely halophilic archaeon of family Halobacteriaceae isolated from saltpan soil.</title>
        <authorList>
            <person name="Pal Y."/>
            <person name="Verma A."/>
            <person name="Krishnamurthi S."/>
            <person name="Kumar P."/>
        </authorList>
    </citation>
    <scope>NUCLEOTIDE SEQUENCE [LARGE SCALE GENOMIC DNA]</scope>
    <source>
        <strain evidence="2 3">JCM 16495</strain>
    </source>
</reference>
<keyword evidence="3" id="KW-1185">Reference proteome</keyword>
<evidence type="ECO:0000259" key="1">
    <source>
        <dbReference type="Pfam" id="PF24035"/>
    </source>
</evidence>
<dbReference type="RefSeq" id="WP_158205477.1">
    <property type="nucleotide sequence ID" value="NZ_WSZK01000026.1"/>
</dbReference>
<accession>A0A6B0GM62</accession>
<dbReference type="InterPro" id="IPR036388">
    <property type="entry name" value="WH-like_DNA-bd_sf"/>
</dbReference>
<proteinExistence type="predicted"/>
<organism evidence="2 3">
    <name type="scientific">Halomarina oriensis</name>
    <dbReference type="NCBI Taxonomy" id="671145"/>
    <lineage>
        <taxon>Archaea</taxon>
        <taxon>Methanobacteriati</taxon>
        <taxon>Methanobacteriota</taxon>
        <taxon>Stenosarchaea group</taxon>
        <taxon>Halobacteria</taxon>
        <taxon>Halobacteriales</taxon>
        <taxon>Natronomonadaceae</taxon>
        <taxon>Halomarina</taxon>
    </lineage>
</organism>
<dbReference type="OrthoDB" id="177799at2157"/>
<comment type="caution">
    <text evidence="2">The sequence shown here is derived from an EMBL/GenBank/DDBJ whole genome shotgun (WGS) entry which is preliminary data.</text>
</comment>
<evidence type="ECO:0000313" key="3">
    <source>
        <dbReference type="Proteomes" id="UP000451471"/>
    </source>
</evidence>
<evidence type="ECO:0000313" key="2">
    <source>
        <dbReference type="EMBL" id="MWG35814.1"/>
    </source>
</evidence>
<protein>
    <recommendedName>
        <fullName evidence="1">DUF7344 domain-containing protein</fullName>
    </recommendedName>
</protein>
<sequence>MSGNSRDVSPEGFDGDTDDEWDVALDTAFDLLAARPRRAMLYRLADEGTVSSEALTTAVAEVQGDGDRRRARTTLTHAHLPRLVDSGVVSVDAGTEAVRYRPSPTLESLLRWARRIEHPEETSVGTPPTVEDD</sequence>
<dbReference type="EMBL" id="WSZK01000026">
    <property type="protein sequence ID" value="MWG35814.1"/>
    <property type="molecule type" value="Genomic_DNA"/>
</dbReference>
<feature type="domain" description="DUF7344" evidence="1">
    <location>
        <begin position="29"/>
        <end position="98"/>
    </location>
</feature>